<accession>A0A8K1CUY2</accession>
<protein>
    <submittedName>
        <fullName evidence="2">Uncharacterized protein</fullName>
    </submittedName>
</protein>
<comment type="caution">
    <text evidence="2">The sequence shown here is derived from an EMBL/GenBank/DDBJ whole genome shotgun (WGS) entry which is preliminary data.</text>
</comment>
<proteinExistence type="predicted"/>
<dbReference type="AlphaFoldDB" id="A0A8K1CUY2"/>
<dbReference type="Proteomes" id="UP000794436">
    <property type="component" value="Unassembled WGS sequence"/>
</dbReference>
<organism evidence="2 3">
    <name type="scientific">Pythium oligandrum</name>
    <name type="common">Mycoparasitic fungus</name>
    <dbReference type="NCBI Taxonomy" id="41045"/>
    <lineage>
        <taxon>Eukaryota</taxon>
        <taxon>Sar</taxon>
        <taxon>Stramenopiles</taxon>
        <taxon>Oomycota</taxon>
        <taxon>Peronosporomycetes</taxon>
        <taxon>Pythiales</taxon>
        <taxon>Pythiaceae</taxon>
        <taxon>Pythium</taxon>
    </lineage>
</organism>
<evidence type="ECO:0000256" key="1">
    <source>
        <dbReference type="SAM" id="MobiDB-lite"/>
    </source>
</evidence>
<evidence type="ECO:0000313" key="3">
    <source>
        <dbReference type="Proteomes" id="UP000794436"/>
    </source>
</evidence>
<name>A0A8K1CUY2_PYTOL</name>
<sequence>MGNQRSRLERQEEGPRRRGDSQRVLKKVDARKTVFAWTAELPGCCVRLGVDDDVRSIVKSYEWVEFDFSGGNGDLQELQKRLKAARAASISWSALSCCQGFGGHEDPFFWKLVFNGYGSKSWRDPKVTDTKHFFKFSEFPRYRLVFSDSLPMDNFQSLCRLFFDNREDRRMLSPLRSNLRRLAPFILPERVDRDIQVSIQVPYSNPHEFVPGLTSLLESIEADVAAQTVEASGTGREPHFRVHEVGFDTLKLENDDQVSAIISFLKTAAVEIPHLKCELGSGLSSDIIARFCFAACNVGAFKTRATVQELTLTCASMSDRVICAICSVLPHTRSLRGLGLQFHPLQVVDDTASLDHLWYWLDYALRQPEANESSCRHLRLRYLSATAERLEFLRQIGGMTHQRSVQLREGTEIREQPSITASVLMPIRETGSGEVCEWVMQAKSTPDSWVCIITPGFGRGWVKSEDIIDEKAESEPSTPCLTALSFTRSYNGSVSCEAAVLIELLQRYGQETRYLRVSNVPTTDDQIHSILQATPRLESFRSDHDASFWSAENVRKLELRQPLALRELAIRSTGALPSQEAFDGPLAKLTTLEIWGEPSSPFAIEPPSTPCEELGGILLLNRRIQFLHYLDRSVPRDIEYVTTRAKSRSALGIRDGEDSAMALAPMPLGCRVAFCSVIKELVERGTIADHCDPHVMSRIFEFASVQVPRLVWVETMANRATLAQMESVGPFHARSRHV</sequence>
<dbReference type="EMBL" id="SPLM01000001">
    <property type="protein sequence ID" value="TMW69101.1"/>
    <property type="molecule type" value="Genomic_DNA"/>
</dbReference>
<evidence type="ECO:0000313" key="2">
    <source>
        <dbReference type="EMBL" id="TMW69101.1"/>
    </source>
</evidence>
<feature type="region of interest" description="Disordered" evidence="1">
    <location>
        <begin position="1"/>
        <end position="23"/>
    </location>
</feature>
<keyword evidence="3" id="KW-1185">Reference proteome</keyword>
<gene>
    <name evidence="2" type="ORF">Poli38472_001257</name>
</gene>
<reference evidence="2" key="1">
    <citation type="submission" date="2019-03" db="EMBL/GenBank/DDBJ databases">
        <title>Long read genome sequence of the mycoparasitic Pythium oligandrum ATCC 38472 isolated from sugarbeet rhizosphere.</title>
        <authorList>
            <person name="Gaulin E."/>
        </authorList>
    </citation>
    <scope>NUCLEOTIDE SEQUENCE</scope>
    <source>
        <strain evidence="2">ATCC 38472_TT</strain>
    </source>
</reference>